<sequence length="733" mass="85735">MSSQNNNKLMCSSHENFEIIAVDLKKQTIDKQGNKFLCAQCLIQKLGDGNIILYNQTIEMIKDLKQKSNQLNREACQLKLQNMQELESSINNFNELFNDIFNKLLKSIDQQIKENQKEIQSKDVTIDLINLAEDVQILSDNYQGDNQYSIPREQINVQSISQFLDVIKLPLIQLSSSSQFSQILQSIKKIEQQYSIIQQHQNNEKEQKKTPSLNQICTDHQLEIIAINLHSIGQESETNRFACIECIEQNPIKYISLKKVNQKWNEFIEEQNQLTTQYNSKRESKLNSFIKLIEQLKDNYIKTLSQIEDQIIQLLQIDNSKEQYQIKNISFFEQDEQSIKQIVDILSQKDKHATLQAKQDKINEEDSLLFLNLKQGLDNLIKQDLFAKEQLVKISNSNFDDSFIFKINEQNTKNDCQECQDFIIKTQISDQYLSIINESIQFHLKLQTEVDNLVQKGTLQLTNTDQQSQNEIQQLTQKQYQKFIQNSKQMTLIQMAQENDKQVSNLQKQLLEVNTKHNQLQQTDKDSKIKIQTLEKQIADSNSKYQKELKEKQEQFSIKEQELQNKLNKTYYKWTFSDTYKHANCRLSQCKTIVDESAQGDYYYCLADQMLPKNQTTFFAFRIFAIGSWCFVGIGEREVLKSKGFKGWGQGGDYTILQDGRNFSHHQINIRGNNYNSIKFANNDTILIEVNMQSKYIKWTKLQSNEQFSLEIDPNLDLYPCVNLFNGTKIQIF</sequence>
<keyword evidence="1" id="KW-0175">Coiled coil</keyword>
<protein>
    <submittedName>
        <fullName evidence="2">Uncharacterized protein</fullName>
    </submittedName>
</protein>
<comment type="caution">
    <text evidence="2">The sequence shown here is derived from an EMBL/GenBank/DDBJ whole genome shotgun (WGS) entry which is preliminary data.</text>
</comment>
<evidence type="ECO:0000256" key="1">
    <source>
        <dbReference type="SAM" id="Coils"/>
    </source>
</evidence>
<gene>
    <name evidence="2" type="ORF">PSON_ATCC_30995.1.T0390021</name>
</gene>
<name>A0A8S1MFB2_9CILI</name>
<reference evidence="2" key="1">
    <citation type="submission" date="2021-01" db="EMBL/GenBank/DDBJ databases">
        <authorList>
            <consortium name="Genoscope - CEA"/>
            <person name="William W."/>
        </authorList>
    </citation>
    <scope>NUCLEOTIDE SEQUENCE</scope>
</reference>
<accession>A0A8S1MFB2</accession>
<keyword evidence="3" id="KW-1185">Reference proteome</keyword>
<proteinExistence type="predicted"/>
<dbReference type="AlphaFoldDB" id="A0A8S1MFB2"/>
<feature type="coiled-coil region" evidence="1">
    <location>
        <begin position="503"/>
        <end position="569"/>
    </location>
</feature>
<evidence type="ECO:0000313" key="3">
    <source>
        <dbReference type="Proteomes" id="UP000692954"/>
    </source>
</evidence>
<dbReference type="EMBL" id="CAJJDN010000039">
    <property type="protein sequence ID" value="CAD8079310.1"/>
    <property type="molecule type" value="Genomic_DNA"/>
</dbReference>
<organism evidence="2 3">
    <name type="scientific">Paramecium sonneborni</name>
    <dbReference type="NCBI Taxonomy" id="65129"/>
    <lineage>
        <taxon>Eukaryota</taxon>
        <taxon>Sar</taxon>
        <taxon>Alveolata</taxon>
        <taxon>Ciliophora</taxon>
        <taxon>Intramacronucleata</taxon>
        <taxon>Oligohymenophorea</taxon>
        <taxon>Peniculida</taxon>
        <taxon>Parameciidae</taxon>
        <taxon>Paramecium</taxon>
    </lineage>
</organism>
<dbReference type="Proteomes" id="UP000692954">
    <property type="component" value="Unassembled WGS sequence"/>
</dbReference>
<evidence type="ECO:0000313" key="2">
    <source>
        <dbReference type="EMBL" id="CAD8079310.1"/>
    </source>
</evidence>